<dbReference type="InterPro" id="IPR000843">
    <property type="entry name" value="HTH_LacI"/>
</dbReference>
<evidence type="ECO:0000313" key="5">
    <source>
        <dbReference type="EMBL" id="MEL0613011.1"/>
    </source>
</evidence>
<dbReference type="PANTHER" id="PTHR30146:SF153">
    <property type="entry name" value="LACTOSE OPERON REPRESSOR"/>
    <property type="match status" value="1"/>
</dbReference>
<evidence type="ECO:0000256" key="3">
    <source>
        <dbReference type="ARBA" id="ARBA00023163"/>
    </source>
</evidence>
<dbReference type="SUPFAM" id="SSF47413">
    <property type="entry name" value="lambda repressor-like DNA-binding domains"/>
    <property type="match status" value="1"/>
</dbReference>
<dbReference type="Pfam" id="PF13377">
    <property type="entry name" value="Peripla_BP_3"/>
    <property type="match status" value="1"/>
</dbReference>
<proteinExistence type="predicted"/>
<dbReference type="NCBIfam" id="NF007075">
    <property type="entry name" value="PRK09526.1"/>
    <property type="match status" value="1"/>
</dbReference>
<keyword evidence="3" id="KW-0804">Transcription</keyword>
<name>A0ABU9G3E6_9GAMM</name>
<accession>A0ABU9G3E6</accession>
<dbReference type="Gene3D" id="1.10.260.40">
    <property type="entry name" value="lambda repressor-like DNA-binding domains"/>
    <property type="match status" value="1"/>
</dbReference>
<dbReference type="Gene3D" id="3.40.50.2300">
    <property type="match status" value="2"/>
</dbReference>
<dbReference type="Pfam" id="PF00356">
    <property type="entry name" value="LacI"/>
    <property type="match status" value="1"/>
</dbReference>
<dbReference type="RefSeq" id="WP_341566847.1">
    <property type="nucleotide sequence ID" value="NZ_JBAKAR010000004.1"/>
</dbReference>
<dbReference type="SMART" id="SM00354">
    <property type="entry name" value="HTH_LACI"/>
    <property type="match status" value="1"/>
</dbReference>
<evidence type="ECO:0000313" key="6">
    <source>
        <dbReference type="Proteomes" id="UP001379949"/>
    </source>
</evidence>
<dbReference type="SUPFAM" id="SSF53822">
    <property type="entry name" value="Periplasmic binding protein-like I"/>
    <property type="match status" value="1"/>
</dbReference>
<dbReference type="PANTHER" id="PTHR30146">
    <property type="entry name" value="LACI-RELATED TRANSCRIPTIONAL REPRESSOR"/>
    <property type="match status" value="1"/>
</dbReference>
<dbReference type="InterPro" id="IPR010982">
    <property type="entry name" value="Lambda_DNA-bd_dom_sf"/>
</dbReference>
<organism evidence="5 6">
    <name type="scientific">Marinomonas arenicola</name>
    <dbReference type="NCBI Taxonomy" id="569601"/>
    <lineage>
        <taxon>Bacteria</taxon>
        <taxon>Pseudomonadati</taxon>
        <taxon>Pseudomonadota</taxon>
        <taxon>Gammaproteobacteria</taxon>
        <taxon>Oceanospirillales</taxon>
        <taxon>Oceanospirillaceae</taxon>
        <taxon>Marinomonas</taxon>
    </lineage>
</organism>
<protein>
    <submittedName>
        <fullName evidence="5">LacI family DNA-binding transcriptional regulator</fullName>
    </submittedName>
</protein>
<dbReference type="EMBL" id="JBAKAR010000004">
    <property type="protein sequence ID" value="MEL0613011.1"/>
    <property type="molecule type" value="Genomic_DNA"/>
</dbReference>
<reference evidence="5 6" key="1">
    <citation type="submission" date="2024-02" db="EMBL/GenBank/DDBJ databases">
        <title>Bacteria isolated from the canopy kelp, Nereocystis luetkeana.</title>
        <authorList>
            <person name="Pfister C.A."/>
            <person name="Younker I.T."/>
            <person name="Light S.H."/>
        </authorList>
    </citation>
    <scope>NUCLEOTIDE SEQUENCE [LARGE SCALE GENOMIC DNA]</scope>
    <source>
        <strain evidence="5 6">TI.4.07</strain>
    </source>
</reference>
<comment type="caution">
    <text evidence="5">The sequence shown here is derived from an EMBL/GenBank/DDBJ whole genome shotgun (WGS) entry which is preliminary data.</text>
</comment>
<evidence type="ECO:0000256" key="2">
    <source>
        <dbReference type="ARBA" id="ARBA00023125"/>
    </source>
</evidence>
<dbReference type="CDD" id="cd01392">
    <property type="entry name" value="HTH_LacI"/>
    <property type="match status" value="1"/>
</dbReference>
<dbReference type="PRINTS" id="PR00036">
    <property type="entry name" value="HTHLACI"/>
</dbReference>
<sequence>MSVTFKDVAKLAGVSTQTVSRVTNGADNVSPETRDRVNQAINALGYIPNKGAQMLSRGKSKTLGIVSLDIALHGVALIVNGVRQQAYEKGYGAALSIVENNEFGRIKAAIRELASQQVDYIVVNVPLTQEMAEQLVEQFTALNFMFIDVPEYSKVNYVCAEHTEGAKMAVQHLIACQREDFLLITGPNASTGSSLRRAGWCDELTQNGKNIVASYEGDWDAQSGYLAIRDALAKKLTFDAVLVANDQMALGVLCALSELGVSVPDRVSVVGFDNISDSAFFTPPLTTVEQDFLALGQQAVKRLLDSAEQTGKTPCQLILPTRLVTRASSSVKTKQGDNAQEILNHLDKARALLQSSLERN</sequence>
<dbReference type="PROSITE" id="PS50932">
    <property type="entry name" value="HTH_LACI_2"/>
    <property type="match status" value="1"/>
</dbReference>
<keyword evidence="6" id="KW-1185">Reference proteome</keyword>
<gene>
    <name evidence="5" type="ORF">V6242_07625</name>
</gene>
<feature type="domain" description="HTH lacI-type" evidence="4">
    <location>
        <begin position="3"/>
        <end position="57"/>
    </location>
</feature>
<dbReference type="InterPro" id="IPR028082">
    <property type="entry name" value="Peripla_BP_I"/>
</dbReference>
<keyword evidence="2 5" id="KW-0238">DNA-binding</keyword>
<dbReference type="Proteomes" id="UP001379949">
    <property type="component" value="Unassembled WGS sequence"/>
</dbReference>
<dbReference type="CDD" id="cd01574">
    <property type="entry name" value="PBP1_LacI"/>
    <property type="match status" value="1"/>
</dbReference>
<evidence type="ECO:0000256" key="1">
    <source>
        <dbReference type="ARBA" id="ARBA00023015"/>
    </source>
</evidence>
<evidence type="ECO:0000259" key="4">
    <source>
        <dbReference type="PROSITE" id="PS50932"/>
    </source>
</evidence>
<dbReference type="InterPro" id="IPR046335">
    <property type="entry name" value="LacI/GalR-like_sensor"/>
</dbReference>
<keyword evidence="1" id="KW-0805">Transcription regulation</keyword>
<dbReference type="GO" id="GO:0003677">
    <property type="term" value="F:DNA binding"/>
    <property type="evidence" value="ECO:0007669"/>
    <property type="project" value="UniProtKB-KW"/>
</dbReference>